<reference evidence="2 3" key="1">
    <citation type="submission" date="2018-09" db="EMBL/GenBank/DDBJ databases">
        <authorList>
            <person name="Zhu H."/>
        </authorList>
    </citation>
    <scope>NUCLEOTIDE SEQUENCE [LARGE SCALE GENOMIC DNA]</scope>
    <source>
        <strain evidence="2 3">K1S02-61</strain>
    </source>
</reference>
<organism evidence="2 3">
    <name type="scientific">Massilia cavernae</name>
    <dbReference type="NCBI Taxonomy" id="2320864"/>
    <lineage>
        <taxon>Bacteria</taxon>
        <taxon>Pseudomonadati</taxon>
        <taxon>Pseudomonadota</taxon>
        <taxon>Betaproteobacteria</taxon>
        <taxon>Burkholderiales</taxon>
        <taxon>Oxalobacteraceae</taxon>
        <taxon>Telluria group</taxon>
        <taxon>Massilia</taxon>
    </lineage>
</organism>
<dbReference type="Pfam" id="PF05973">
    <property type="entry name" value="Gp49"/>
    <property type="match status" value="1"/>
</dbReference>
<dbReference type="Proteomes" id="UP000284006">
    <property type="component" value="Unassembled WGS sequence"/>
</dbReference>
<keyword evidence="3" id="KW-1185">Reference proteome</keyword>
<dbReference type="InterPro" id="IPR009241">
    <property type="entry name" value="HigB-like"/>
</dbReference>
<accession>A0A418XSV2</accession>
<dbReference type="EMBL" id="QYUP01000113">
    <property type="protein sequence ID" value="RJG15704.1"/>
    <property type="molecule type" value="Genomic_DNA"/>
</dbReference>
<protein>
    <submittedName>
        <fullName evidence="2">Addiction module toxin RelE</fullName>
    </submittedName>
</protein>
<proteinExistence type="predicted"/>
<name>A0A418XSV2_9BURK</name>
<dbReference type="OrthoDB" id="330810at2"/>
<gene>
    <name evidence="2" type="ORF">D3872_12420</name>
</gene>
<dbReference type="RefSeq" id="WP_119811059.1">
    <property type="nucleotide sequence ID" value="NZ_QYUP01000113.1"/>
</dbReference>
<comment type="caution">
    <text evidence="2">The sequence shown here is derived from an EMBL/GenBank/DDBJ whole genome shotgun (WGS) entry which is preliminary data.</text>
</comment>
<feature type="region of interest" description="Disordered" evidence="1">
    <location>
        <begin position="121"/>
        <end position="147"/>
    </location>
</feature>
<evidence type="ECO:0000256" key="1">
    <source>
        <dbReference type="SAM" id="MobiDB-lite"/>
    </source>
</evidence>
<evidence type="ECO:0000313" key="3">
    <source>
        <dbReference type="Proteomes" id="UP000284006"/>
    </source>
</evidence>
<sequence length="147" mass="16621">MNRPKVWDVSFHDDFEAEFDSFSPEVQDELLAAADAVRTLGPAADRPHVGTLKNPMHPNMKELIFKANNGAEIWRAAFAFDPERKAIILVAADKQGIDEGKFYKDILKKANKRFDQHLEGIKAAKRTKDAEAARPMKPETTSTRDKR</sequence>
<dbReference type="AlphaFoldDB" id="A0A418XSV2"/>
<evidence type="ECO:0000313" key="2">
    <source>
        <dbReference type="EMBL" id="RJG15704.1"/>
    </source>
</evidence>